<dbReference type="GO" id="GO:0008168">
    <property type="term" value="F:methyltransferase activity"/>
    <property type="evidence" value="ECO:0007669"/>
    <property type="project" value="UniProtKB-KW"/>
</dbReference>
<dbReference type="Gene3D" id="3.40.50.150">
    <property type="entry name" value="Vaccinia Virus protein VP39"/>
    <property type="match status" value="1"/>
</dbReference>
<reference evidence="1 2" key="1">
    <citation type="submission" date="2022-10" db="EMBL/GenBank/DDBJ databases">
        <title>Erythrobacter sp. sf7 Genome sequencing.</title>
        <authorList>
            <person name="Park S."/>
        </authorList>
    </citation>
    <scope>NUCLEOTIDE SEQUENCE [LARGE SCALE GENOMIC DNA]</scope>
    <source>
        <strain evidence="2">sf7</strain>
    </source>
</reference>
<dbReference type="RefSeq" id="WP_273678527.1">
    <property type="nucleotide sequence ID" value="NZ_JAQQXQ010000008.1"/>
</dbReference>
<keyword evidence="1" id="KW-0808">Transferase</keyword>
<comment type="caution">
    <text evidence="1">The sequence shown here is derived from an EMBL/GenBank/DDBJ whole genome shotgun (WGS) entry which is preliminary data.</text>
</comment>
<accession>A0ABT5JRL0</accession>
<dbReference type="SUPFAM" id="SSF53335">
    <property type="entry name" value="S-adenosyl-L-methionine-dependent methyltransferases"/>
    <property type="match status" value="1"/>
</dbReference>
<name>A0ABT5JRL0_9SPHN</name>
<gene>
    <name evidence="1" type="ORF">OIK40_11780</name>
</gene>
<evidence type="ECO:0000313" key="1">
    <source>
        <dbReference type="EMBL" id="MDC8755319.1"/>
    </source>
</evidence>
<organism evidence="1 2">
    <name type="scientific">Erythrobacter fulvus</name>
    <dbReference type="NCBI Taxonomy" id="2987523"/>
    <lineage>
        <taxon>Bacteria</taxon>
        <taxon>Pseudomonadati</taxon>
        <taxon>Pseudomonadota</taxon>
        <taxon>Alphaproteobacteria</taxon>
        <taxon>Sphingomonadales</taxon>
        <taxon>Erythrobacteraceae</taxon>
        <taxon>Erythrobacter/Porphyrobacter group</taxon>
        <taxon>Erythrobacter</taxon>
    </lineage>
</organism>
<dbReference type="Proteomes" id="UP001216558">
    <property type="component" value="Unassembled WGS sequence"/>
</dbReference>
<dbReference type="CDD" id="cd02440">
    <property type="entry name" value="AdoMet_MTases"/>
    <property type="match status" value="1"/>
</dbReference>
<sequence length="249" mass="27634">MNSLTRQHDIAFQANLYADPNPTRRSLHSARRTWVEQALAGVGPETRILEVGVGCGIFTRFLSRTGAQVTAIDINPDFIESVQGLPNVSAHVRDATCPFDVENQDVVLSSEVLEHVPPERSIAMLREIRASLKPGGLFILTTPQRYATMELAARLLQFPAVLALARKIYGNVDELGHINLLTASQLQQQLESTGFRIERHERFGFYLPLIADFGGKAGQSLLRGIEAVIRHIPVLRGLLWTQAYVLRAC</sequence>
<proteinExistence type="predicted"/>
<keyword evidence="1" id="KW-0489">Methyltransferase</keyword>
<dbReference type="InterPro" id="IPR029063">
    <property type="entry name" value="SAM-dependent_MTases_sf"/>
</dbReference>
<protein>
    <submittedName>
        <fullName evidence="1">Methyltransferase domain-containing protein</fullName>
    </submittedName>
</protein>
<dbReference type="PANTHER" id="PTHR43861">
    <property type="entry name" value="TRANS-ACONITATE 2-METHYLTRANSFERASE-RELATED"/>
    <property type="match status" value="1"/>
</dbReference>
<dbReference type="Pfam" id="PF13489">
    <property type="entry name" value="Methyltransf_23"/>
    <property type="match status" value="1"/>
</dbReference>
<keyword evidence="2" id="KW-1185">Reference proteome</keyword>
<dbReference type="GO" id="GO:0032259">
    <property type="term" value="P:methylation"/>
    <property type="evidence" value="ECO:0007669"/>
    <property type="project" value="UniProtKB-KW"/>
</dbReference>
<evidence type="ECO:0000313" key="2">
    <source>
        <dbReference type="Proteomes" id="UP001216558"/>
    </source>
</evidence>
<dbReference type="EMBL" id="JAQQXQ010000008">
    <property type="protein sequence ID" value="MDC8755319.1"/>
    <property type="molecule type" value="Genomic_DNA"/>
</dbReference>